<dbReference type="GO" id="GO:0003677">
    <property type="term" value="F:DNA binding"/>
    <property type="evidence" value="ECO:0007669"/>
    <property type="project" value="UniProtKB-KW"/>
</dbReference>
<keyword evidence="3" id="KW-0238">DNA-binding</keyword>
<name>A0ABS5AM61_9PSEU</name>
<comment type="caution">
    <text evidence="3">The sequence shown here is derived from an EMBL/GenBank/DDBJ whole genome shotgun (WGS) entry which is preliminary data.</text>
</comment>
<dbReference type="SMART" id="SM00530">
    <property type="entry name" value="HTH_XRE"/>
    <property type="match status" value="2"/>
</dbReference>
<protein>
    <submittedName>
        <fullName evidence="3">DNA-binding XRE family transcriptional regulator</fullName>
    </submittedName>
</protein>
<dbReference type="RefSeq" id="WP_143343112.1">
    <property type="nucleotide sequence ID" value="NZ_JAGIOO010000001.1"/>
</dbReference>
<dbReference type="PROSITE" id="PS50943">
    <property type="entry name" value="HTH_CROC1"/>
    <property type="match status" value="2"/>
</dbReference>
<accession>A0ABS5AM61</accession>
<organism evidence="3 4">
    <name type="scientific">Crossiella equi</name>
    <dbReference type="NCBI Taxonomy" id="130796"/>
    <lineage>
        <taxon>Bacteria</taxon>
        <taxon>Bacillati</taxon>
        <taxon>Actinomycetota</taxon>
        <taxon>Actinomycetes</taxon>
        <taxon>Pseudonocardiales</taxon>
        <taxon>Pseudonocardiaceae</taxon>
        <taxon>Crossiella</taxon>
    </lineage>
</organism>
<dbReference type="InterPro" id="IPR001387">
    <property type="entry name" value="Cro/C1-type_HTH"/>
</dbReference>
<dbReference type="SUPFAM" id="SSF47413">
    <property type="entry name" value="lambda repressor-like DNA-binding domains"/>
    <property type="match status" value="2"/>
</dbReference>
<dbReference type="Pfam" id="PF01381">
    <property type="entry name" value="HTH_3"/>
    <property type="match status" value="1"/>
</dbReference>
<sequence length="184" mass="18945">MSHSGAAEGLIATGIRHARRTLGLTQRGLARRSGLGRGTIRAAENPPPRWSPSTRVALVLITTLELPVEVAQALLALARPAPSPAAYARLAMGLTQAQAAAAVGIAQSTYHRYERGQRTPPPVVAARITALLGGPPPQPAARGSGPVPRGPNTASPTRDRLNAEGARHAEAAGPAHPGPHDRPG</sequence>
<reference evidence="3 4" key="1">
    <citation type="submission" date="2021-03" db="EMBL/GenBank/DDBJ databases">
        <title>Sequencing the genomes of 1000 actinobacteria strains.</title>
        <authorList>
            <person name="Klenk H.-P."/>
        </authorList>
    </citation>
    <scope>NUCLEOTIDE SEQUENCE [LARGE SCALE GENOMIC DNA]</scope>
    <source>
        <strain evidence="3 4">DSM 44580</strain>
    </source>
</reference>
<dbReference type="Proteomes" id="UP001519363">
    <property type="component" value="Unassembled WGS sequence"/>
</dbReference>
<gene>
    <name evidence="3" type="ORF">JOF53_006513</name>
</gene>
<keyword evidence="4" id="KW-1185">Reference proteome</keyword>
<feature type="domain" description="HTH cro/C1-type" evidence="2">
    <location>
        <begin position="87"/>
        <end position="140"/>
    </location>
</feature>
<evidence type="ECO:0000256" key="1">
    <source>
        <dbReference type="SAM" id="MobiDB-lite"/>
    </source>
</evidence>
<dbReference type="Gene3D" id="1.10.260.40">
    <property type="entry name" value="lambda repressor-like DNA-binding domains"/>
    <property type="match status" value="2"/>
</dbReference>
<dbReference type="CDD" id="cd00093">
    <property type="entry name" value="HTH_XRE"/>
    <property type="match status" value="2"/>
</dbReference>
<evidence type="ECO:0000259" key="2">
    <source>
        <dbReference type="PROSITE" id="PS50943"/>
    </source>
</evidence>
<dbReference type="InterPro" id="IPR010982">
    <property type="entry name" value="Lambda_DNA-bd_dom_sf"/>
</dbReference>
<evidence type="ECO:0000313" key="4">
    <source>
        <dbReference type="Proteomes" id="UP001519363"/>
    </source>
</evidence>
<feature type="domain" description="HTH cro/C1-type" evidence="2">
    <location>
        <begin position="15"/>
        <end position="45"/>
    </location>
</feature>
<proteinExistence type="predicted"/>
<feature type="compositionally biased region" description="Basic and acidic residues" evidence="1">
    <location>
        <begin position="157"/>
        <end position="170"/>
    </location>
</feature>
<dbReference type="EMBL" id="JAGIOO010000001">
    <property type="protein sequence ID" value="MBP2477641.1"/>
    <property type="molecule type" value="Genomic_DNA"/>
</dbReference>
<feature type="region of interest" description="Disordered" evidence="1">
    <location>
        <begin position="131"/>
        <end position="184"/>
    </location>
</feature>
<evidence type="ECO:0000313" key="3">
    <source>
        <dbReference type="EMBL" id="MBP2477641.1"/>
    </source>
</evidence>